<dbReference type="EnsemblMetazoa" id="HelroT183426">
    <property type="protein sequence ID" value="HelroP183426"/>
    <property type="gene ID" value="HelroG183426"/>
</dbReference>
<proteinExistence type="predicted"/>
<dbReference type="GeneID" id="20209025"/>
<name>T1FJM6_HELRO</name>
<feature type="chain" id="PRO_5010980807" evidence="1">
    <location>
        <begin position="20"/>
        <end position="101"/>
    </location>
</feature>
<evidence type="ECO:0000256" key="1">
    <source>
        <dbReference type="SAM" id="SignalP"/>
    </source>
</evidence>
<organism evidence="3 4">
    <name type="scientific">Helobdella robusta</name>
    <name type="common">Californian leech</name>
    <dbReference type="NCBI Taxonomy" id="6412"/>
    <lineage>
        <taxon>Eukaryota</taxon>
        <taxon>Metazoa</taxon>
        <taxon>Spiralia</taxon>
        <taxon>Lophotrochozoa</taxon>
        <taxon>Annelida</taxon>
        <taxon>Clitellata</taxon>
        <taxon>Hirudinea</taxon>
        <taxon>Rhynchobdellida</taxon>
        <taxon>Glossiphoniidae</taxon>
        <taxon>Helobdella</taxon>
    </lineage>
</organism>
<dbReference type="InParanoid" id="T1FJM6"/>
<evidence type="ECO:0000313" key="3">
    <source>
        <dbReference type="EnsemblMetazoa" id="HelroP183426"/>
    </source>
</evidence>
<dbReference type="HOGENOM" id="CLU_2294644_0_0_1"/>
<keyword evidence="1" id="KW-0732">Signal</keyword>
<reference evidence="4" key="1">
    <citation type="submission" date="2012-12" db="EMBL/GenBank/DDBJ databases">
        <authorList>
            <person name="Hellsten U."/>
            <person name="Grimwood J."/>
            <person name="Chapman J.A."/>
            <person name="Shapiro H."/>
            <person name="Aerts A."/>
            <person name="Otillar R.P."/>
            <person name="Terry A.Y."/>
            <person name="Boore J.L."/>
            <person name="Simakov O."/>
            <person name="Marletaz F."/>
            <person name="Cho S.-J."/>
            <person name="Edsinger-Gonzales E."/>
            <person name="Havlak P."/>
            <person name="Kuo D.-H."/>
            <person name="Larsson T."/>
            <person name="Lv J."/>
            <person name="Arendt D."/>
            <person name="Savage R."/>
            <person name="Osoegawa K."/>
            <person name="de Jong P."/>
            <person name="Lindberg D.R."/>
            <person name="Seaver E.C."/>
            <person name="Weisblat D.A."/>
            <person name="Putnam N.H."/>
            <person name="Grigoriev I.V."/>
            <person name="Rokhsar D.S."/>
        </authorList>
    </citation>
    <scope>NUCLEOTIDE SEQUENCE</scope>
</reference>
<dbReference type="KEGG" id="hro:HELRODRAFT_183426"/>
<keyword evidence="4" id="KW-1185">Reference proteome</keyword>
<reference evidence="2 4" key="2">
    <citation type="journal article" date="2013" name="Nature">
        <title>Insights into bilaterian evolution from three spiralian genomes.</title>
        <authorList>
            <person name="Simakov O."/>
            <person name="Marletaz F."/>
            <person name="Cho S.J."/>
            <person name="Edsinger-Gonzales E."/>
            <person name="Havlak P."/>
            <person name="Hellsten U."/>
            <person name="Kuo D.H."/>
            <person name="Larsson T."/>
            <person name="Lv J."/>
            <person name="Arendt D."/>
            <person name="Savage R."/>
            <person name="Osoegawa K."/>
            <person name="de Jong P."/>
            <person name="Grimwood J."/>
            <person name="Chapman J.A."/>
            <person name="Shapiro H."/>
            <person name="Aerts A."/>
            <person name="Otillar R.P."/>
            <person name="Terry A.Y."/>
            <person name="Boore J.L."/>
            <person name="Grigoriev I.V."/>
            <person name="Lindberg D.R."/>
            <person name="Seaver E.C."/>
            <person name="Weisblat D.A."/>
            <person name="Putnam N.H."/>
            <person name="Rokhsar D.S."/>
        </authorList>
    </citation>
    <scope>NUCLEOTIDE SEQUENCE</scope>
</reference>
<dbReference type="Proteomes" id="UP000015101">
    <property type="component" value="Unassembled WGS sequence"/>
</dbReference>
<dbReference type="RefSeq" id="XP_009010709.1">
    <property type="nucleotide sequence ID" value="XM_009012461.1"/>
</dbReference>
<reference evidence="3" key="3">
    <citation type="submission" date="2015-06" db="UniProtKB">
        <authorList>
            <consortium name="EnsemblMetazoa"/>
        </authorList>
    </citation>
    <scope>IDENTIFICATION</scope>
</reference>
<accession>T1FJM6</accession>
<evidence type="ECO:0000313" key="2">
    <source>
        <dbReference type="EMBL" id="ESO11186.1"/>
    </source>
</evidence>
<dbReference type="EMBL" id="AMQM01008755">
    <property type="status" value="NOT_ANNOTATED_CDS"/>
    <property type="molecule type" value="Genomic_DNA"/>
</dbReference>
<dbReference type="AlphaFoldDB" id="T1FJM6"/>
<dbReference type="CTD" id="20209025"/>
<evidence type="ECO:0000313" key="4">
    <source>
        <dbReference type="Proteomes" id="UP000015101"/>
    </source>
</evidence>
<sequence length="101" mass="11542">MKNFVVLAVFVMFFSLISAESVADEKDNFDDLLSDVDAKLKDLVEEVEEDEFANRRKRGADAEDSDALPHPNLYDSEERIAKLSIDMKNNYLELYGMKCSL</sequence>
<protein>
    <submittedName>
        <fullName evidence="2 3">Uncharacterized protein</fullName>
    </submittedName>
</protein>
<gene>
    <name evidence="3" type="primary">20209025</name>
    <name evidence="2" type="ORF">HELRODRAFT_183426</name>
</gene>
<dbReference type="EMBL" id="KB095847">
    <property type="protein sequence ID" value="ESO11186.1"/>
    <property type="molecule type" value="Genomic_DNA"/>
</dbReference>
<feature type="signal peptide" evidence="1">
    <location>
        <begin position="1"/>
        <end position="19"/>
    </location>
</feature>